<evidence type="ECO:0000256" key="2">
    <source>
        <dbReference type="ARBA" id="ARBA00022448"/>
    </source>
</evidence>
<dbReference type="InterPro" id="IPR018488">
    <property type="entry name" value="cNMP-bd_CS"/>
</dbReference>
<feature type="region of interest" description="Disordered" evidence="9">
    <location>
        <begin position="200"/>
        <end position="227"/>
    </location>
</feature>
<dbReference type="OrthoDB" id="421226at2759"/>
<feature type="transmembrane region" description="Helical" evidence="10">
    <location>
        <begin position="1220"/>
        <end position="1240"/>
    </location>
</feature>
<evidence type="ECO:0000256" key="7">
    <source>
        <dbReference type="ARBA" id="ARBA00023286"/>
    </source>
</evidence>
<reference evidence="12" key="1">
    <citation type="journal article" date="2020" name="BMC Genomics">
        <title>Correction to: Identification and distribution of gene clusters required for synthesis of sphingolipid metabolism inhibitors in diverse species of the filamentous fungus Fusarium.</title>
        <authorList>
            <person name="Kim H.S."/>
            <person name="Lohmar J.M."/>
            <person name="Busman M."/>
            <person name="Brown D.W."/>
            <person name="Naumann T.A."/>
            <person name="Divon H.H."/>
            <person name="Lysoe E."/>
            <person name="Uhlig S."/>
            <person name="Proctor R.H."/>
        </authorList>
    </citation>
    <scope>NUCLEOTIDE SEQUENCE</scope>
    <source>
        <strain evidence="12">NRRL 20472</strain>
    </source>
</reference>
<evidence type="ECO:0000256" key="3">
    <source>
        <dbReference type="ARBA" id="ARBA00022692"/>
    </source>
</evidence>
<dbReference type="Pfam" id="PF00646">
    <property type="entry name" value="F-box"/>
    <property type="match status" value="1"/>
</dbReference>
<dbReference type="InterPro" id="IPR050866">
    <property type="entry name" value="CNG_cation_channel"/>
</dbReference>
<feature type="transmembrane region" description="Helical" evidence="10">
    <location>
        <begin position="1247"/>
        <end position="1273"/>
    </location>
</feature>
<dbReference type="InterPro" id="IPR032675">
    <property type="entry name" value="LRR_dom_sf"/>
</dbReference>
<organism evidence="12 13">
    <name type="scientific">Fusarium sarcochroum</name>
    <dbReference type="NCBI Taxonomy" id="1208366"/>
    <lineage>
        <taxon>Eukaryota</taxon>
        <taxon>Fungi</taxon>
        <taxon>Dikarya</taxon>
        <taxon>Ascomycota</taxon>
        <taxon>Pezizomycotina</taxon>
        <taxon>Sordariomycetes</taxon>
        <taxon>Hypocreomycetidae</taxon>
        <taxon>Hypocreales</taxon>
        <taxon>Nectriaceae</taxon>
        <taxon>Fusarium</taxon>
        <taxon>Fusarium lateritium species complex</taxon>
    </lineage>
</organism>
<dbReference type="Pfam" id="PF16643">
    <property type="entry name" value="cNMPbd_u2"/>
    <property type="match status" value="1"/>
</dbReference>
<dbReference type="SMART" id="SM00367">
    <property type="entry name" value="LRR_CC"/>
    <property type="match status" value="8"/>
</dbReference>
<evidence type="ECO:0000313" key="12">
    <source>
        <dbReference type="EMBL" id="KAF4972539.1"/>
    </source>
</evidence>
<proteinExistence type="predicted"/>
<evidence type="ECO:0000256" key="10">
    <source>
        <dbReference type="SAM" id="Phobius"/>
    </source>
</evidence>
<sequence length="1351" mass="147699">MRRGRSPSSPSPYRALAHHQHASAAAASSDSVSLIRSFNVETNPTRPVRPSPLTASLIRDMPLDLVDRIRSFPLFLSAPEEFLVAIGNNLKPQIQSPNDHIVTEGDEAKAMYWLVRGVVAVTSRDGEAVYAELNPGSFFGEIGVLMQMPRTATIVARTKCLLLVLKKEDLHAVIPKFPEMEKAIREEAQERLNLLKKKRQEGGRLVKSPQGDFSAREPVPGEVSTGERGAIKDGTVVNHKKRKSPSPGIMEDPAAGSAIGSAQINIRTTLKELPLFSTLPADILHFLGLSVQPKSYTPFSDIVRQGLPGNEIFFIVRGEAEVIHDEPVGDEDIQDKAQGIPKRPRLKAGQYFGEVASLGLSRGRTATVRSITSVECIMITGDVLDEFWRRCPSDILKQVEETARLRYHKQSDDVDMLDADVREKATKSDPPTPTTPTRASLPNLTFTTPSKPGSPAKDDTGNIAPKDPDPFLSVNMENIRNRRRHSLAPPVPPTDSSTPSTNGTRSRLSEVTPIKFAFSETPVDDDDVPAKRVRTTLPRRPVTMSKPAFSDEILIYIFKHVDIGELFRLRLVSSHWRKLLTTSPKVCQDVDLSIYNRKVTDEVLIKVLAPFIGTRAVTIDLNNCFHITDEGFGALWRTCGKNIRKWKMKSVWDVSANQILEMSENAKGLEEVDWSNCRKVGDNLLGRVVGWVVPDPPPSKSVVISSSAARSRSKQQQQKHAAQNILPPGTVVGCPKLRRLNLSYCKHITDRSMAHLAAHASNRIESLSLTRCTSITDAGFQSWAPFRFEKLSRLCLADCTYLSDNAVVALVNSAKNLTHLDLSFCCALSDTATEVVALRLPKLRELRLAFCGSAVSDGSLESVALHLNDLEALSVRGCVRVTGRGAENVLNGCGRLNWMDVSQCRNLESWLRAGGVANWGFDDRVGQRPTESTSGENSAPGEGEDDAPAPKAMSVAMLTSQNFMPRSAFGYRSKRARRPLPSLSVPASSFSFVNDFTTDTCIARTTMSFTLTVRQGPARLAQRLPELSKIAFRSGASVRNFHVPAKPTSNFFTSRITPAATRNALQRTGRAGGRSYNQGPAGATTAPQSSSRRLLVGGAIFGGTLVAINAVFNRETREDGGMPIYEREYLNNTFLHTGLGIGIIGLTARQMVQTGFVYRIMVTNPWVVGIGGLALSFATMIGTRSISPDNYIPKYALWTAFNATQAAFVAPLLAFVPPALLGRAGLYTIAMMGGLAIVGATAKQEKYLYIGGPLLAGAAIVAASGLAPLVIPATAVRTLAFTENLWLYGGLAVFGGFTLYDVQKVLHHARLAQAGVMRRDPVNESISLELDFLNIFIRMVQILMLQQNRRK</sequence>
<keyword evidence="8" id="KW-0407">Ion channel</keyword>
<feature type="domain" description="Cyclic nucleotide-binding" evidence="11">
    <location>
        <begin position="275"/>
        <end position="405"/>
    </location>
</feature>
<dbReference type="GO" id="GO:0005221">
    <property type="term" value="F:intracellularly cyclic nucleotide-activated monoatomic cation channel activity"/>
    <property type="evidence" value="ECO:0007669"/>
    <property type="project" value="InterPro"/>
</dbReference>
<gene>
    <name evidence="12" type="ORF">FSARC_926</name>
</gene>
<dbReference type="SMART" id="SM00100">
    <property type="entry name" value="cNMP"/>
    <property type="match status" value="2"/>
</dbReference>
<dbReference type="CDD" id="cd09917">
    <property type="entry name" value="F-box_SF"/>
    <property type="match status" value="1"/>
</dbReference>
<dbReference type="InterPro" id="IPR000595">
    <property type="entry name" value="cNMP-bd_dom"/>
</dbReference>
<dbReference type="Gene3D" id="2.60.120.10">
    <property type="entry name" value="Jelly Rolls"/>
    <property type="match status" value="2"/>
</dbReference>
<dbReference type="PROSITE" id="PS00889">
    <property type="entry name" value="CNMP_BINDING_2"/>
    <property type="match status" value="1"/>
</dbReference>
<evidence type="ECO:0000256" key="6">
    <source>
        <dbReference type="ARBA" id="ARBA00023136"/>
    </source>
</evidence>
<dbReference type="InterPro" id="IPR018490">
    <property type="entry name" value="cNMP-bd_dom_sf"/>
</dbReference>
<keyword evidence="13" id="KW-1185">Reference proteome</keyword>
<dbReference type="GO" id="GO:0044877">
    <property type="term" value="F:protein-containing complex binding"/>
    <property type="evidence" value="ECO:0007669"/>
    <property type="project" value="TreeGrafter"/>
</dbReference>
<reference evidence="12" key="2">
    <citation type="submission" date="2020-05" db="EMBL/GenBank/DDBJ databases">
        <authorList>
            <person name="Kim H.-S."/>
            <person name="Proctor R.H."/>
            <person name="Brown D.W."/>
        </authorList>
    </citation>
    <scope>NUCLEOTIDE SEQUENCE</scope>
    <source>
        <strain evidence="12">NRRL 20472</strain>
    </source>
</reference>
<feature type="transmembrane region" description="Helical" evidence="10">
    <location>
        <begin position="1164"/>
        <end position="1183"/>
    </location>
</feature>
<accession>A0A8H4UAA1</accession>
<feature type="domain" description="Cyclic nucleotide-binding" evidence="11">
    <location>
        <begin position="74"/>
        <end position="191"/>
    </location>
</feature>
<evidence type="ECO:0000313" key="13">
    <source>
        <dbReference type="Proteomes" id="UP000622797"/>
    </source>
</evidence>
<dbReference type="Proteomes" id="UP000622797">
    <property type="component" value="Unassembled WGS sequence"/>
</dbReference>
<dbReference type="InterPro" id="IPR036047">
    <property type="entry name" value="F-box-like_dom_sf"/>
</dbReference>
<keyword evidence="5" id="KW-0406">Ion transport</keyword>
<dbReference type="InterPro" id="IPR006214">
    <property type="entry name" value="Bax_inhibitor_1-related"/>
</dbReference>
<feature type="compositionally biased region" description="Polar residues" evidence="9">
    <location>
        <begin position="438"/>
        <end position="451"/>
    </location>
</feature>
<dbReference type="InterPro" id="IPR006553">
    <property type="entry name" value="Leu-rich_rpt_Cys-con_subtyp"/>
</dbReference>
<dbReference type="EMBL" id="JABEXW010000054">
    <property type="protein sequence ID" value="KAF4972539.1"/>
    <property type="molecule type" value="Genomic_DNA"/>
</dbReference>
<evidence type="ECO:0000256" key="1">
    <source>
        <dbReference type="ARBA" id="ARBA00004141"/>
    </source>
</evidence>
<dbReference type="SMART" id="SM00256">
    <property type="entry name" value="FBOX"/>
    <property type="match status" value="1"/>
</dbReference>
<feature type="transmembrane region" description="Helical" evidence="10">
    <location>
        <begin position="1133"/>
        <end position="1152"/>
    </location>
</feature>
<feature type="region of interest" description="Disordered" evidence="9">
    <location>
        <begin position="1067"/>
        <end position="1089"/>
    </location>
</feature>
<dbReference type="Pfam" id="PF01027">
    <property type="entry name" value="Bax1-I"/>
    <property type="match status" value="1"/>
</dbReference>
<evidence type="ECO:0000259" key="11">
    <source>
        <dbReference type="PROSITE" id="PS50042"/>
    </source>
</evidence>
<dbReference type="SUPFAM" id="SSF51206">
    <property type="entry name" value="cAMP-binding domain-like"/>
    <property type="match status" value="2"/>
</dbReference>
<dbReference type="FunFam" id="2.60.120.10:FF:000057">
    <property type="entry name" value="Cyclic nucleotide-binding domain protein"/>
    <property type="match status" value="1"/>
</dbReference>
<name>A0A8H4UAA1_9HYPO</name>
<dbReference type="InterPro" id="IPR057207">
    <property type="entry name" value="FBXL15_LRR"/>
</dbReference>
<evidence type="ECO:0000256" key="5">
    <source>
        <dbReference type="ARBA" id="ARBA00023065"/>
    </source>
</evidence>
<feature type="transmembrane region" description="Helical" evidence="10">
    <location>
        <begin position="1094"/>
        <end position="1112"/>
    </location>
</feature>
<feature type="region of interest" description="Disordered" evidence="9">
    <location>
        <begin position="922"/>
        <end position="949"/>
    </location>
</feature>
<evidence type="ECO:0000256" key="9">
    <source>
        <dbReference type="SAM" id="MobiDB-lite"/>
    </source>
</evidence>
<dbReference type="PROSITE" id="PS50042">
    <property type="entry name" value="CNMP_BINDING_3"/>
    <property type="match status" value="2"/>
</dbReference>
<comment type="subcellular location">
    <subcellularLocation>
        <location evidence="1">Membrane</location>
        <topology evidence="1">Multi-pass membrane protein</topology>
    </subcellularLocation>
</comment>
<dbReference type="SUPFAM" id="SSF81383">
    <property type="entry name" value="F-box domain"/>
    <property type="match status" value="1"/>
</dbReference>
<dbReference type="GO" id="GO:0016020">
    <property type="term" value="C:membrane"/>
    <property type="evidence" value="ECO:0007669"/>
    <property type="project" value="UniProtKB-SubCell"/>
</dbReference>
<dbReference type="InterPro" id="IPR001810">
    <property type="entry name" value="F-box_dom"/>
</dbReference>
<protein>
    <recommendedName>
        <fullName evidence="11">Cyclic nucleotide-binding domain-containing protein</fullName>
    </recommendedName>
</protein>
<dbReference type="Pfam" id="PF25372">
    <property type="entry name" value="DUF7885"/>
    <property type="match status" value="1"/>
</dbReference>
<dbReference type="PANTHER" id="PTHR45638:SF24">
    <property type="entry name" value="CYCLIC NUCLEOTIDE-BINDING DOMAIN PROTEIN (AFU_ORTHOLOGUE AFUA_2G03170)"/>
    <property type="match status" value="1"/>
</dbReference>
<dbReference type="Gene3D" id="3.80.10.10">
    <property type="entry name" value="Ribonuclease Inhibitor"/>
    <property type="match status" value="2"/>
</dbReference>
<dbReference type="Pfam" id="PF00027">
    <property type="entry name" value="cNMP_binding"/>
    <property type="match status" value="2"/>
</dbReference>
<feature type="transmembrane region" description="Helical" evidence="10">
    <location>
        <begin position="1195"/>
        <end position="1214"/>
    </location>
</feature>
<feature type="transmembrane region" description="Helical" evidence="10">
    <location>
        <begin position="1285"/>
        <end position="1302"/>
    </location>
</feature>
<dbReference type="SUPFAM" id="SSF52047">
    <property type="entry name" value="RNI-like"/>
    <property type="match status" value="1"/>
</dbReference>
<feature type="region of interest" description="Disordered" evidence="9">
    <location>
        <begin position="423"/>
        <end position="508"/>
    </location>
</feature>
<keyword evidence="3 10" id="KW-0812">Transmembrane</keyword>
<dbReference type="InterPro" id="IPR014710">
    <property type="entry name" value="RmlC-like_jellyroll"/>
</dbReference>
<keyword evidence="4 10" id="KW-1133">Transmembrane helix</keyword>
<comment type="caution">
    <text evidence="12">The sequence shown here is derived from an EMBL/GenBank/DDBJ whole genome shotgun (WGS) entry which is preliminary data.</text>
</comment>
<keyword evidence="6 10" id="KW-0472">Membrane</keyword>
<keyword evidence="2" id="KW-0813">Transport</keyword>
<evidence type="ECO:0000256" key="4">
    <source>
        <dbReference type="ARBA" id="ARBA00022989"/>
    </source>
</evidence>
<dbReference type="CDD" id="cd00038">
    <property type="entry name" value="CAP_ED"/>
    <property type="match status" value="2"/>
</dbReference>
<evidence type="ECO:0000256" key="8">
    <source>
        <dbReference type="ARBA" id="ARBA00023303"/>
    </source>
</evidence>
<dbReference type="PANTHER" id="PTHR45638">
    <property type="entry name" value="CYCLIC NUCLEOTIDE-GATED CATION CHANNEL SUBUNIT A"/>
    <property type="match status" value="1"/>
</dbReference>
<keyword evidence="7" id="KW-1071">Ligand-gated ion channel</keyword>